<dbReference type="SMART" id="SM00225">
    <property type="entry name" value="BTB"/>
    <property type="match status" value="1"/>
</dbReference>
<comment type="caution">
    <text evidence="3">The sequence shown here is derived from an EMBL/GenBank/DDBJ whole genome shotgun (WGS) entry which is preliminary data.</text>
</comment>
<dbReference type="PANTHER" id="PTHR47843">
    <property type="entry name" value="BTB DOMAIN-CONTAINING PROTEIN-RELATED"/>
    <property type="match status" value="1"/>
</dbReference>
<organism evidence="3 4">
    <name type="scientific">Fusarium torreyae</name>
    <dbReference type="NCBI Taxonomy" id="1237075"/>
    <lineage>
        <taxon>Eukaryota</taxon>
        <taxon>Fungi</taxon>
        <taxon>Dikarya</taxon>
        <taxon>Ascomycota</taxon>
        <taxon>Pezizomycotina</taxon>
        <taxon>Sordariomycetes</taxon>
        <taxon>Hypocreomycetidae</taxon>
        <taxon>Hypocreales</taxon>
        <taxon>Nectriaceae</taxon>
        <taxon>Fusarium</taxon>
    </lineage>
</organism>
<name>A0A9W8SDA8_9HYPO</name>
<evidence type="ECO:0000256" key="1">
    <source>
        <dbReference type="SAM" id="MobiDB-lite"/>
    </source>
</evidence>
<evidence type="ECO:0000313" key="3">
    <source>
        <dbReference type="EMBL" id="KAJ4269784.1"/>
    </source>
</evidence>
<dbReference type="InterPro" id="IPR011333">
    <property type="entry name" value="SKP1/BTB/POZ_sf"/>
</dbReference>
<dbReference type="Proteomes" id="UP001152049">
    <property type="component" value="Unassembled WGS sequence"/>
</dbReference>
<gene>
    <name evidence="3" type="ORF">NW762_001453</name>
</gene>
<accession>A0A9W8SDA8</accession>
<dbReference type="PROSITE" id="PS50097">
    <property type="entry name" value="BTB"/>
    <property type="match status" value="1"/>
</dbReference>
<evidence type="ECO:0000313" key="4">
    <source>
        <dbReference type="Proteomes" id="UP001152049"/>
    </source>
</evidence>
<feature type="region of interest" description="Disordered" evidence="1">
    <location>
        <begin position="124"/>
        <end position="177"/>
    </location>
</feature>
<protein>
    <recommendedName>
        <fullName evidence="2">BTB domain-containing protein</fullName>
    </recommendedName>
</protein>
<dbReference type="AlphaFoldDB" id="A0A9W8SDA8"/>
<dbReference type="PANTHER" id="PTHR47843:SF5">
    <property type="entry name" value="BTB_POZ DOMAIN PROTEIN"/>
    <property type="match status" value="1"/>
</dbReference>
<dbReference type="Pfam" id="PF00651">
    <property type="entry name" value="BTB"/>
    <property type="match status" value="1"/>
</dbReference>
<dbReference type="EMBL" id="JAOQAZ010000002">
    <property type="protein sequence ID" value="KAJ4269784.1"/>
    <property type="molecule type" value="Genomic_DNA"/>
</dbReference>
<proteinExistence type="predicted"/>
<dbReference type="SUPFAM" id="SSF54695">
    <property type="entry name" value="POZ domain"/>
    <property type="match status" value="1"/>
</dbReference>
<dbReference type="Gene3D" id="3.30.710.10">
    <property type="entry name" value="Potassium Channel Kv1.1, Chain A"/>
    <property type="match status" value="1"/>
</dbReference>
<dbReference type="CDD" id="cd18186">
    <property type="entry name" value="BTB_POZ_ZBTB_KLHL-like"/>
    <property type="match status" value="1"/>
</dbReference>
<dbReference type="InterPro" id="IPR000210">
    <property type="entry name" value="BTB/POZ_dom"/>
</dbReference>
<sequence length="297" mass="33865">MSPLSAVPDDPEQCSVDEICTFSTRAPIHNLFLNGTYSDITIICGGREFKAHRAIVCTQCLFFENAFTNAPKKRMIRKFTLPDGDPEVFQRFLEFLYTGSYTVEGDSLPQNIVDANAKEIEERLNIPPRCPLPRTSASSESSQPRRRSLRLKSNAEPTTEMEIDQPAESSNSTPLKPSIPPEITLALNIYLMADNLEVPALKLLARDRFYTAAKEHWVTRSWKDSIWEETQVFEEVVLEVFISTRPGDTVLWKALCKLIAIKEEDDMMKKRMDQVMKEHVELAEGVLAYEKEWDGKN</sequence>
<evidence type="ECO:0000259" key="2">
    <source>
        <dbReference type="PROSITE" id="PS50097"/>
    </source>
</evidence>
<keyword evidence="4" id="KW-1185">Reference proteome</keyword>
<dbReference type="OrthoDB" id="6359816at2759"/>
<reference evidence="3" key="1">
    <citation type="submission" date="2022-09" db="EMBL/GenBank/DDBJ databases">
        <title>Fusarium specimens isolated from Avocado Roots.</title>
        <authorList>
            <person name="Stajich J."/>
            <person name="Roper C."/>
            <person name="Heimlech-Rivalta G."/>
        </authorList>
    </citation>
    <scope>NUCLEOTIDE SEQUENCE</scope>
    <source>
        <strain evidence="3">CF00136</strain>
    </source>
</reference>
<feature type="domain" description="BTB" evidence="2">
    <location>
        <begin position="38"/>
        <end position="105"/>
    </location>
</feature>